<evidence type="ECO:0000256" key="4">
    <source>
        <dbReference type="ARBA" id="ARBA00022989"/>
    </source>
</evidence>
<gene>
    <name evidence="8" type="primary">ANO1_3</name>
    <name evidence="8" type="ORF">GOODEAATRI_010306</name>
</gene>
<keyword evidence="3 6" id="KW-0812">Transmembrane</keyword>
<dbReference type="PANTHER" id="PTHR12308:SF13">
    <property type="entry name" value="ANOCTAMIN-1"/>
    <property type="match status" value="1"/>
</dbReference>
<evidence type="ECO:0000256" key="5">
    <source>
        <dbReference type="ARBA" id="ARBA00023136"/>
    </source>
</evidence>
<dbReference type="Proteomes" id="UP001476798">
    <property type="component" value="Unassembled WGS sequence"/>
</dbReference>
<evidence type="ECO:0000256" key="6">
    <source>
        <dbReference type="RuleBase" id="RU280814"/>
    </source>
</evidence>
<name>A0ABV0PCY8_9TELE</name>
<dbReference type="PANTHER" id="PTHR12308">
    <property type="entry name" value="ANOCTAMIN"/>
    <property type="match status" value="1"/>
</dbReference>
<evidence type="ECO:0000313" key="9">
    <source>
        <dbReference type="Proteomes" id="UP001476798"/>
    </source>
</evidence>
<evidence type="ECO:0000256" key="1">
    <source>
        <dbReference type="ARBA" id="ARBA00004141"/>
    </source>
</evidence>
<feature type="domain" description="Anoctamin transmembrane" evidence="7">
    <location>
        <begin position="17"/>
        <end position="158"/>
    </location>
</feature>
<protein>
    <recommendedName>
        <fullName evidence="6">Anoctamin</fullName>
    </recommendedName>
</protein>
<evidence type="ECO:0000256" key="3">
    <source>
        <dbReference type="ARBA" id="ARBA00022692"/>
    </source>
</evidence>
<reference evidence="8 9" key="1">
    <citation type="submission" date="2021-06" db="EMBL/GenBank/DDBJ databases">
        <authorList>
            <person name="Palmer J.M."/>
        </authorList>
    </citation>
    <scope>NUCLEOTIDE SEQUENCE [LARGE SCALE GENOMIC DNA]</scope>
    <source>
        <strain evidence="8 9">GA_2019</strain>
        <tissue evidence="8">Muscle</tissue>
    </source>
</reference>
<evidence type="ECO:0000259" key="7">
    <source>
        <dbReference type="Pfam" id="PF04547"/>
    </source>
</evidence>
<accession>A0ABV0PCY8</accession>
<organism evidence="8 9">
    <name type="scientific">Goodea atripinnis</name>
    <dbReference type="NCBI Taxonomy" id="208336"/>
    <lineage>
        <taxon>Eukaryota</taxon>
        <taxon>Metazoa</taxon>
        <taxon>Chordata</taxon>
        <taxon>Craniata</taxon>
        <taxon>Vertebrata</taxon>
        <taxon>Euteleostomi</taxon>
        <taxon>Actinopterygii</taxon>
        <taxon>Neopterygii</taxon>
        <taxon>Teleostei</taxon>
        <taxon>Neoteleostei</taxon>
        <taxon>Acanthomorphata</taxon>
        <taxon>Ovalentaria</taxon>
        <taxon>Atherinomorphae</taxon>
        <taxon>Cyprinodontiformes</taxon>
        <taxon>Goodeidae</taxon>
        <taxon>Goodea</taxon>
    </lineage>
</organism>
<proteinExistence type="inferred from homology"/>
<dbReference type="Pfam" id="PF04547">
    <property type="entry name" value="Anoctamin"/>
    <property type="match status" value="1"/>
</dbReference>
<dbReference type="InterPro" id="IPR007632">
    <property type="entry name" value="Anoctamin"/>
</dbReference>
<feature type="transmembrane region" description="Helical" evidence="6">
    <location>
        <begin position="102"/>
        <end position="125"/>
    </location>
</feature>
<keyword evidence="9" id="KW-1185">Reference proteome</keyword>
<evidence type="ECO:0000313" key="8">
    <source>
        <dbReference type="EMBL" id="MEQ2181315.1"/>
    </source>
</evidence>
<comment type="subcellular location">
    <subcellularLocation>
        <location evidence="1 6">Membrane</location>
        <topology evidence="1 6">Multi-pass membrane protein</topology>
    </subcellularLocation>
</comment>
<comment type="caution">
    <text evidence="6">Lacks conserved residue(s) required for the propagation of feature annotation.</text>
</comment>
<evidence type="ECO:0000256" key="2">
    <source>
        <dbReference type="ARBA" id="ARBA00009671"/>
    </source>
</evidence>
<dbReference type="EMBL" id="JAHRIO010070565">
    <property type="protein sequence ID" value="MEQ2181315.1"/>
    <property type="molecule type" value="Genomic_DNA"/>
</dbReference>
<comment type="similarity">
    <text evidence="2 6">Belongs to the anoctamin family.</text>
</comment>
<keyword evidence="4 6" id="KW-1133">Transmembrane helix</keyword>
<dbReference type="InterPro" id="IPR049452">
    <property type="entry name" value="Anoctamin_TM"/>
</dbReference>
<comment type="caution">
    <text evidence="8">The sequence shown here is derived from an EMBL/GenBank/DDBJ whole genome shotgun (WGS) entry which is preliminary data.</text>
</comment>
<sequence length="163" mass="18884">MIKSEILFIIEICFRFFSVFQCAHAGCLMELCIQLCITMLGKQLIQNNLFEIGIPKLKKLVRKRKSELTSKQEEELNKTLKCYEKDHFLGPFVGISPEYMEMIIQFGMVTLFVASFPLAPLFALLNNIIEIRLDAKKFVKELRRPIAVKAKDIGTFLKYQLTK</sequence>
<keyword evidence="5 6" id="KW-0472">Membrane</keyword>